<accession>A0AAU1UFF8</accession>
<proteinExistence type="predicted"/>
<dbReference type="EMBL" id="CP108195">
    <property type="protein sequence ID" value="WTS16559.1"/>
    <property type="molecule type" value="Genomic_DNA"/>
</dbReference>
<evidence type="ECO:0000313" key="1">
    <source>
        <dbReference type="EMBL" id="WTS16559.1"/>
    </source>
</evidence>
<reference evidence="1" key="1">
    <citation type="submission" date="2022-10" db="EMBL/GenBank/DDBJ databases">
        <title>The complete genomes of actinobacterial strains from the NBC collection.</title>
        <authorList>
            <person name="Joergensen T.S."/>
            <person name="Alvarez Arevalo M."/>
            <person name="Sterndorff E.B."/>
            <person name="Faurdal D."/>
            <person name="Vuksanovic O."/>
            <person name="Mourched A.-S."/>
            <person name="Charusanti P."/>
            <person name="Shaw S."/>
            <person name="Blin K."/>
            <person name="Weber T."/>
        </authorList>
    </citation>
    <scope>NUCLEOTIDE SEQUENCE</scope>
    <source>
        <strain evidence="1">NBC_00119</strain>
    </source>
</reference>
<dbReference type="AlphaFoldDB" id="A0AAU1UFF8"/>
<gene>
    <name evidence="1" type="ORF">OHU69_39220</name>
</gene>
<name>A0AAU1UFF8_9ACTN</name>
<organism evidence="1">
    <name type="scientific">Streptomyces sp. NBC_00119</name>
    <dbReference type="NCBI Taxonomy" id="2975659"/>
    <lineage>
        <taxon>Bacteria</taxon>
        <taxon>Bacillati</taxon>
        <taxon>Actinomycetota</taxon>
        <taxon>Actinomycetes</taxon>
        <taxon>Kitasatosporales</taxon>
        <taxon>Streptomycetaceae</taxon>
        <taxon>Streptomyces</taxon>
    </lineage>
</organism>
<sequence>MEQSEIILRAIGVLTETQEMVRRLSKDAEPDIEAEDAQLGRLVTEVFPSIEIPAESSVEEAAEATVAALMPVTISLVGAFAFLFSELAEVHDSGRTDIKTADLLQHLALRLSRSDDGDQ</sequence>
<protein>
    <submittedName>
        <fullName evidence="1">Uncharacterized protein</fullName>
    </submittedName>
</protein>